<dbReference type="GO" id="GO:0003730">
    <property type="term" value="F:mRNA 3'-UTR binding"/>
    <property type="evidence" value="ECO:0007669"/>
    <property type="project" value="TreeGrafter"/>
</dbReference>
<keyword evidence="5" id="KW-0694">RNA-binding</keyword>
<dbReference type="InterPro" id="IPR002885">
    <property type="entry name" value="PPR_rpt"/>
</dbReference>
<feature type="repeat" description="PPR" evidence="13">
    <location>
        <begin position="214"/>
        <end position="248"/>
    </location>
</feature>
<dbReference type="GO" id="GO:0005634">
    <property type="term" value="C:nucleus"/>
    <property type="evidence" value="ECO:0007669"/>
    <property type="project" value="UniProtKB-SubCell"/>
</dbReference>
<keyword evidence="8" id="KW-0238">DNA-binding</keyword>
<dbReference type="Pfam" id="PF17177">
    <property type="entry name" value="PPR_long"/>
    <property type="match status" value="1"/>
</dbReference>
<keyword evidence="7" id="KW-0805">Transcription regulation</keyword>
<dbReference type="GO" id="GO:0070129">
    <property type="term" value="P:regulation of mitochondrial translation"/>
    <property type="evidence" value="ECO:0007669"/>
    <property type="project" value="TreeGrafter"/>
</dbReference>
<evidence type="ECO:0000256" key="1">
    <source>
        <dbReference type="ARBA" id="ARBA00004123"/>
    </source>
</evidence>
<evidence type="ECO:0000256" key="6">
    <source>
        <dbReference type="ARBA" id="ARBA00022946"/>
    </source>
</evidence>
<dbReference type="Ensembl" id="ENSCSRT00000016019.1">
    <property type="protein sequence ID" value="ENSCSRP00000015362.1"/>
    <property type="gene ID" value="ENSCSRG00000006355.1"/>
</dbReference>
<reference evidence="15" key="2">
    <citation type="submission" date="2025-09" db="UniProtKB">
        <authorList>
            <consortium name="Ensembl"/>
        </authorList>
    </citation>
    <scope>IDENTIFICATION</scope>
</reference>
<evidence type="ECO:0000256" key="2">
    <source>
        <dbReference type="ARBA" id="ARBA00004173"/>
    </source>
</evidence>
<dbReference type="Pfam" id="PF01535">
    <property type="entry name" value="PPR"/>
    <property type="match status" value="3"/>
</dbReference>
<dbReference type="NCBIfam" id="TIGR00756">
    <property type="entry name" value="PPR"/>
    <property type="match status" value="1"/>
</dbReference>
<evidence type="ECO:0000259" key="14">
    <source>
        <dbReference type="Pfam" id="PF17177"/>
    </source>
</evidence>
<dbReference type="Proteomes" id="UP000694403">
    <property type="component" value="Unplaced"/>
</dbReference>
<keyword evidence="16" id="KW-1185">Reference proteome</keyword>
<keyword evidence="10" id="KW-0804">Transcription</keyword>
<dbReference type="GO" id="GO:0003677">
    <property type="term" value="F:DNA binding"/>
    <property type="evidence" value="ECO:0007669"/>
    <property type="project" value="UniProtKB-KW"/>
</dbReference>
<evidence type="ECO:0000313" key="16">
    <source>
        <dbReference type="Proteomes" id="UP000694403"/>
    </source>
</evidence>
<protein>
    <recommendedName>
        <fullName evidence="12">Leucine-rich PPR motif-containing protein, mitochondrial</fullName>
    </recommendedName>
</protein>
<evidence type="ECO:0000256" key="12">
    <source>
        <dbReference type="ARBA" id="ARBA00069602"/>
    </source>
</evidence>
<evidence type="ECO:0000256" key="13">
    <source>
        <dbReference type="PROSITE-ProRule" id="PRU00708"/>
    </source>
</evidence>
<keyword evidence="3" id="KW-0813">Transport</keyword>
<accession>A0A8C3SMG3</accession>
<name>A0A8C3SMG3_CHESE</name>
<dbReference type="InterPro" id="IPR033443">
    <property type="entry name" value="PROP1-like_PPR_dom"/>
</dbReference>
<feature type="repeat" description="PPR" evidence="13">
    <location>
        <begin position="179"/>
        <end position="213"/>
    </location>
</feature>
<keyword evidence="9" id="KW-0496">Mitochondrion</keyword>
<feature type="domain" description="PROP1-like PPR" evidence="14">
    <location>
        <begin position="206"/>
        <end position="312"/>
    </location>
</feature>
<evidence type="ECO:0000256" key="7">
    <source>
        <dbReference type="ARBA" id="ARBA00023015"/>
    </source>
</evidence>
<evidence type="ECO:0000256" key="11">
    <source>
        <dbReference type="ARBA" id="ARBA00023242"/>
    </source>
</evidence>
<sequence length="1316" mass="149126">ALNVPCKRFWLLGVGWGDVGRGELTFCGRSTHLIYQARLFAVAPHQKGKVQEEPVLSIQNKQAQNFDWALNKLDSSVRRTGRITRALLLRIFHDMCRTGYPSSNQALLLLRSCGSLLPEVPLCERTELAHMIWGKLQDLGAVYDASHYNALLKVYLQNEHKFSPTEFLSKMEEANVQPNRVTYQRLIAAYCNEGDIEGASKILGFMKMKELPITEAVFSSLVTGHARTGDMENAENILSVMRDAGIEPGPDTYLALLNAYAEKGDINNIKQILEKVEKMEGNFMDRDLMQVIFSLAKAGYPQYVQDIMSHMRYERGYIPDAMNLTLNLITQGLEDTAFQIFKSFPSLLSENHSESSMDYGNFFLRHCVTTDKPLSKLKQFCDELKEANMHSSPLQFTLYCALESKKADLAINLMKTMKEEGLPLRPHYCWPLLVGYQKEKNVQGTIGVLKAMHELGVEPDVETYTNYVLTNFDDIQTFRALLQENDCPFETEGLSVAELRHEAIYGTLENITELLYTDGRYCQTPPGPTEAVGYFLYNLIDSMSDSEVQAKEEHLRQYFHQLKKMNVVIPTNIYRGIHNLLDIYHVPELIKVCGYINTELGVSALEEELEKLKAEKQPIGNVLKQLIVALCAEENMQKALEVKAKYEPDMVVGGYAALINLCCRHDNVEDAMNLKEEVFRKDSSVALDTNKYLALVQVLGKHGRLEDAINILKEMKEKDIPIKDTTVTFFFHILNAAAMRGGVETVNRLHESILMLGLAKPSTNLCSPLITVHLEKDDVPAALEATIDCYKKYGTIPRLHDILCRLIEQGNTDLLQKAMDFMSQERGEMTMLYDIFFAFLNTGKYKEAKKIIETPGLRARPARLQWFAEKCIAANQMETLENMVEMTQKLFECDREQMYYYLLKLCKISNDWQKADATWTKMQEENVIPRERTLRLLADTLKNNGQEVPFDVDVNALLYATSMQCDIAIVFFFILCVEAYNILLEAQKKYIMFPPSAYSTLIKALLAEGCLEEAIKVKNIAETHIKGFTLNDAASSLLIITQVRRDYLKDAMSTLKTVVESDMVPIPLAVTRLIQALAMKGDLESICAVEKMVENLAASIGLSRMLFVNNTVLAHIKNNNLDMAVEYIEPLFISGMQNPDSPIPSMSYVFRKVIEERLEPALEKLSAMAERLVNQFGVYKPATDLFLQYVDAGRVDDARFLLQRCGGIAEQKKILMAFIAKSSQKPGQETRNLFVMKCTAEEKLLTDISCNFYFFPLVLDNDLASAKTLFEKVKAANIHTDEIFLKRLAVLLRNAGEPVPFTEPPVSKRTFEAFCI</sequence>
<dbReference type="PANTHER" id="PTHR46669:SF1">
    <property type="entry name" value="LEUCINE-RICH PPR MOTIF-CONTAINING PROTEIN, MITOCHONDRIAL"/>
    <property type="match status" value="1"/>
</dbReference>
<dbReference type="Gene3D" id="1.25.40.10">
    <property type="entry name" value="Tetratricopeptide repeat domain"/>
    <property type="match status" value="4"/>
</dbReference>
<organism evidence="15 16">
    <name type="scientific">Chelydra serpentina</name>
    <name type="common">Snapping turtle</name>
    <name type="synonym">Testudo serpentina</name>
    <dbReference type="NCBI Taxonomy" id="8475"/>
    <lineage>
        <taxon>Eukaryota</taxon>
        <taxon>Metazoa</taxon>
        <taxon>Chordata</taxon>
        <taxon>Craniata</taxon>
        <taxon>Vertebrata</taxon>
        <taxon>Euteleostomi</taxon>
        <taxon>Archelosauria</taxon>
        <taxon>Testudinata</taxon>
        <taxon>Testudines</taxon>
        <taxon>Cryptodira</taxon>
        <taxon>Durocryptodira</taxon>
        <taxon>Americhelydia</taxon>
        <taxon>Chelydroidea</taxon>
        <taxon>Chelydridae</taxon>
        <taxon>Chelydra</taxon>
    </lineage>
</organism>
<evidence type="ECO:0000256" key="5">
    <source>
        <dbReference type="ARBA" id="ARBA00022884"/>
    </source>
</evidence>
<dbReference type="Pfam" id="PF13812">
    <property type="entry name" value="PPR_3"/>
    <property type="match status" value="1"/>
</dbReference>
<evidence type="ECO:0000256" key="10">
    <source>
        <dbReference type="ARBA" id="ARBA00023163"/>
    </source>
</evidence>
<dbReference type="InterPro" id="IPR033490">
    <property type="entry name" value="LRP130"/>
</dbReference>
<keyword evidence="6" id="KW-0809">Transit peptide</keyword>
<dbReference type="PANTHER" id="PTHR46669">
    <property type="entry name" value="LEUCINE-RICH PPR MOTIF-CONTAINING PROTEIN, MITOCHONDRIAL"/>
    <property type="match status" value="1"/>
</dbReference>
<dbReference type="FunFam" id="1.25.40.10:FF:000428">
    <property type="entry name" value="Leucine-rich PPR motif-containing protein, mitochondrial"/>
    <property type="match status" value="1"/>
</dbReference>
<evidence type="ECO:0000256" key="8">
    <source>
        <dbReference type="ARBA" id="ARBA00023125"/>
    </source>
</evidence>
<dbReference type="GO" id="GO:0005739">
    <property type="term" value="C:mitochondrion"/>
    <property type="evidence" value="ECO:0007669"/>
    <property type="project" value="UniProtKB-SubCell"/>
</dbReference>
<comment type="subcellular location">
    <subcellularLocation>
        <location evidence="2">Mitochondrion</location>
    </subcellularLocation>
    <subcellularLocation>
        <location evidence="1">Nucleus</location>
    </subcellularLocation>
</comment>
<evidence type="ECO:0000256" key="3">
    <source>
        <dbReference type="ARBA" id="ARBA00022448"/>
    </source>
</evidence>
<reference evidence="15" key="1">
    <citation type="submission" date="2025-08" db="UniProtKB">
        <authorList>
            <consortium name="Ensembl"/>
        </authorList>
    </citation>
    <scope>IDENTIFICATION</scope>
</reference>
<dbReference type="PROSITE" id="PS51375">
    <property type="entry name" value="PPR"/>
    <property type="match status" value="3"/>
</dbReference>
<evidence type="ECO:0000256" key="4">
    <source>
        <dbReference type="ARBA" id="ARBA00022737"/>
    </source>
</evidence>
<evidence type="ECO:0000256" key="9">
    <source>
        <dbReference type="ARBA" id="ARBA00023128"/>
    </source>
</evidence>
<feature type="repeat" description="PPR" evidence="13">
    <location>
        <begin position="688"/>
        <end position="722"/>
    </location>
</feature>
<proteinExistence type="predicted"/>
<evidence type="ECO:0000313" key="15">
    <source>
        <dbReference type="Ensembl" id="ENSCSRP00000015362.1"/>
    </source>
</evidence>
<keyword evidence="4" id="KW-0677">Repeat</keyword>
<dbReference type="InterPro" id="IPR011990">
    <property type="entry name" value="TPR-like_helical_dom_sf"/>
</dbReference>
<keyword evidence="11" id="KW-0539">Nucleus</keyword>